<dbReference type="UniPathway" id="UPA00143"/>
<comment type="similarity">
    <text evidence="3">Belongs to the SINA (Seven in absentia) family.</text>
</comment>
<dbReference type="PROSITE" id="PS50089">
    <property type="entry name" value="ZF_RING_2"/>
    <property type="match status" value="1"/>
</dbReference>
<reference evidence="14" key="1">
    <citation type="submission" date="2020-01" db="EMBL/GenBank/DDBJ databases">
        <title>Genome sequence of Kobresia littledalei, the first chromosome-level genome in the family Cyperaceae.</title>
        <authorList>
            <person name="Qu G."/>
        </authorList>
    </citation>
    <scope>NUCLEOTIDE SEQUENCE</scope>
    <source>
        <strain evidence="14">C.B.Clarke</strain>
        <tissue evidence="14">Leaf</tissue>
    </source>
</reference>
<evidence type="ECO:0000259" key="13">
    <source>
        <dbReference type="PROSITE" id="PS51081"/>
    </source>
</evidence>
<proteinExistence type="inferred from homology"/>
<dbReference type="OrthoDB" id="629501at2759"/>
<sequence length="288" mass="32692">MEGGNDRRSNEGMVMVMLDGKLLSCPICSQPLVDHSPIYQCNAGHIICDCCRKKLAKHCPSCSACTVYRRCISLQNIVDSATVCCVNSLYGCKELLSFAEKKAHEETCMYFPCFCPKTYCNFHGSKEMLVGHLAVEHNLYAERFSYNLNFKVYISRLSKHKVLISDHDKSIFILQTIKQEQGIVISCVCIRRPNFHEPAFSWSLSVLKTAKHGEDSNMFKSRINMFKSRMASTTFEDGVKNDQVSLLVPLEMFPSVGALKVEICIKEDMTFHNLKNAMISSPEYEMFL</sequence>
<dbReference type="EC" id="2.3.2.27" evidence="4"/>
<accession>A0A833R2S1</accession>
<dbReference type="InterPro" id="IPR013010">
    <property type="entry name" value="Znf_SIAH"/>
</dbReference>
<dbReference type="InterPro" id="IPR044286">
    <property type="entry name" value="SINL_plant"/>
</dbReference>
<evidence type="ECO:0000256" key="9">
    <source>
        <dbReference type="ARBA" id="ARBA00022833"/>
    </source>
</evidence>
<keyword evidence="7 11" id="KW-0863">Zinc-finger</keyword>
<dbReference type="InterPro" id="IPR013083">
    <property type="entry name" value="Znf_RING/FYVE/PHD"/>
</dbReference>
<evidence type="ECO:0000256" key="7">
    <source>
        <dbReference type="ARBA" id="ARBA00022771"/>
    </source>
</evidence>
<dbReference type="AlphaFoldDB" id="A0A833R2S1"/>
<keyword evidence="8" id="KW-0833">Ubl conjugation pathway</keyword>
<protein>
    <recommendedName>
        <fullName evidence="4">RING-type E3 ubiquitin transferase</fullName>
        <ecNumber evidence="4">2.3.2.27</ecNumber>
    </recommendedName>
</protein>
<feature type="domain" description="SIAH-type" evidence="13">
    <location>
        <begin position="80"/>
        <end position="138"/>
    </location>
</feature>
<evidence type="ECO:0000256" key="11">
    <source>
        <dbReference type="PROSITE-ProRule" id="PRU00455"/>
    </source>
</evidence>
<gene>
    <name evidence="14" type="ORF">FCM35_KLT06034</name>
</gene>
<comment type="pathway">
    <text evidence="2">Protein modification; protein ubiquitination.</text>
</comment>
<evidence type="ECO:0000256" key="5">
    <source>
        <dbReference type="ARBA" id="ARBA00022679"/>
    </source>
</evidence>
<dbReference type="Gene3D" id="3.30.40.10">
    <property type="entry name" value="Zinc/RING finger domain, C3HC4 (zinc finger)"/>
    <property type="match status" value="1"/>
</dbReference>
<keyword evidence="15" id="KW-1185">Reference proteome</keyword>
<dbReference type="GO" id="GO:0061630">
    <property type="term" value="F:ubiquitin protein ligase activity"/>
    <property type="evidence" value="ECO:0007669"/>
    <property type="project" value="UniProtKB-EC"/>
</dbReference>
<dbReference type="InterPro" id="IPR001841">
    <property type="entry name" value="Znf_RING"/>
</dbReference>
<evidence type="ECO:0000256" key="2">
    <source>
        <dbReference type="ARBA" id="ARBA00004906"/>
    </source>
</evidence>
<dbReference type="PROSITE" id="PS51081">
    <property type="entry name" value="ZF_SIAH"/>
    <property type="match status" value="1"/>
</dbReference>
<comment type="caution">
    <text evidence="14">The sequence shown here is derived from an EMBL/GenBank/DDBJ whole genome shotgun (WGS) entry which is preliminary data.</text>
</comment>
<dbReference type="GO" id="GO:0008270">
    <property type="term" value="F:zinc ion binding"/>
    <property type="evidence" value="ECO:0007669"/>
    <property type="project" value="UniProtKB-KW"/>
</dbReference>
<evidence type="ECO:0000313" key="14">
    <source>
        <dbReference type="EMBL" id="KAF3328956.1"/>
    </source>
</evidence>
<evidence type="ECO:0000256" key="4">
    <source>
        <dbReference type="ARBA" id="ARBA00012483"/>
    </source>
</evidence>
<dbReference type="PANTHER" id="PTHR46632">
    <property type="entry name" value="E3 UBIQUITIN-PROTEIN LIGASE SINA-LIKE 4"/>
    <property type="match status" value="1"/>
</dbReference>
<comment type="catalytic activity">
    <reaction evidence="1">
        <text>S-ubiquitinyl-[E2 ubiquitin-conjugating enzyme]-L-cysteine + [acceptor protein]-L-lysine = [E2 ubiquitin-conjugating enzyme]-L-cysteine + N(6)-ubiquitinyl-[acceptor protein]-L-lysine.</text>
        <dbReference type="EC" id="2.3.2.27"/>
    </reaction>
</comment>
<dbReference type="InterPro" id="IPR049548">
    <property type="entry name" value="Sina-like_RING"/>
</dbReference>
<name>A0A833R2S1_9POAL</name>
<keyword evidence="5" id="KW-0808">Transferase</keyword>
<dbReference type="EMBL" id="SWLB01000015">
    <property type="protein sequence ID" value="KAF3328956.1"/>
    <property type="molecule type" value="Genomic_DNA"/>
</dbReference>
<comment type="function">
    <text evidence="10">E3 ubiquitin-protein ligase that mediates ubiquitination and subsequent proteasomal degradation of target proteins. E3 ubiquitin ligases accept ubiquitin from an E2 ubiquitin-conjugating enzyme in the form of a thioester and then directly transfers the ubiquitin to targeted substrates. It probably triggers the ubiquitin-mediated degradation of different substrates.</text>
</comment>
<evidence type="ECO:0000256" key="1">
    <source>
        <dbReference type="ARBA" id="ARBA00000900"/>
    </source>
</evidence>
<evidence type="ECO:0000256" key="6">
    <source>
        <dbReference type="ARBA" id="ARBA00022723"/>
    </source>
</evidence>
<dbReference type="Proteomes" id="UP000623129">
    <property type="component" value="Unassembled WGS sequence"/>
</dbReference>
<dbReference type="SUPFAM" id="SSF49599">
    <property type="entry name" value="TRAF domain-like"/>
    <property type="match status" value="1"/>
</dbReference>
<dbReference type="PANTHER" id="PTHR46632:SF16">
    <property type="entry name" value="E3 UBIQUITIN-PROTEIN LIGASE SINA-LIKE 10"/>
    <property type="match status" value="1"/>
</dbReference>
<dbReference type="GO" id="GO:0016567">
    <property type="term" value="P:protein ubiquitination"/>
    <property type="evidence" value="ECO:0007669"/>
    <property type="project" value="UniProtKB-UniPathway"/>
</dbReference>
<dbReference type="Pfam" id="PF21361">
    <property type="entry name" value="Sina_ZnF"/>
    <property type="match status" value="1"/>
</dbReference>
<evidence type="ECO:0000256" key="10">
    <source>
        <dbReference type="ARBA" id="ARBA00024004"/>
    </source>
</evidence>
<dbReference type="Pfam" id="PF21362">
    <property type="entry name" value="Sina_RING"/>
    <property type="match status" value="1"/>
</dbReference>
<evidence type="ECO:0000259" key="12">
    <source>
        <dbReference type="PROSITE" id="PS50089"/>
    </source>
</evidence>
<organism evidence="14 15">
    <name type="scientific">Carex littledalei</name>
    <dbReference type="NCBI Taxonomy" id="544730"/>
    <lineage>
        <taxon>Eukaryota</taxon>
        <taxon>Viridiplantae</taxon>
        <taxon>Streptophyta</taxon>
        <taxon>Embryophyta</taxon>
        <taxon>Tracheophyta</taxon>
        <taxon>Spermatophyta</taxon>
        <taxon>Magnoliopsida</taxon>
        <taxon>Liliopsida</taxon>
        <taxon>Poales</taxon>
        <taxon>Cyperaceae</taxon>
        <taxon>Cyperoideae</taxon>
        <taxon>Cariceae</taxon>
        <taxon>Carex</taxon>
        <taxon>Carex subgen. Euthyceras</taxon>
    </lineage>
</organism>
<keyword evidence="9" id="KW-0862">Zinc</keyword>
<keyword evidence="6" id="KW-0479">Metal-binding</keyword>
<feature type="domain" description="RING-type" evidence="12">
    <location>
        <begin position="25"/>
        <end position="63"/>
    </location>
</feature>
<evidence type="ECO:0000256" key="8">
    <source>
        <dbReference type="ARBA" id="ARBA00022786"/>
    </source>
</evidence>
<evidence type="ECO:0000256" key="3">
    <source>
        <dbReference type="ARBA" id="ARBA00009119"/>
    </source>
</evidence>
<evidence type="ECO:0000313" key="15">
    <source>
        <dbReference type="Proteomes" id="UP000623129"/>
    </source>
</evidence>